<feature type="region of interest" description="Disordered" evidence="2">
    <location>
        <begin position="292"/>
        <end position="321"/>
    </location>
</feature>
<evidence type="ECO:0000313" key="5">
    <source>
        <dbReference type="Proteomes" id="UP000190312"/>
    </source>
</evidence>
<dbReference type="PANTHER" id="PTHR24148:SF64">
    <property type="entry name" value="HETEROKARYON INCOMPATIBILITY DOMAIN-CONTAINING PROTEIN"/>
    <property type="match status" value="1"/>
</dbReference>
<name>A0A1S9DI67_ASPOZ</name>
<feature type="region of interest" description="Disordered" evidence="2">
    <location>
        <begin position="612"/>
        <end position="633"/>
    </location>
</feature>
<evidence type="ECO:0000259" key="3">
    <source>
        <dbReference type="Pfam" id="PF06985"/>
    </source>
</evidence>
<feature type="compositionally biased region" description="Basic and acidic residues" evidence="2">
    <location>
        <begin position="622"/>
        <end position="633"/>
    </location>
</feature>
<dbReference type="VEuPathDB" id="FungiDB:AO090020000163"/>
<sequence>MDMVKAAYRGQEYDMHFPGAEEEVRATKTILCNGKRLGVTANLYEALLSLRETRPGNGEYWIDAVCMNQSDMTERNAQVGMMGRIYQSADLVLVWLGDCSSKLAQGLPELEALAQRPPRELPPFELLIDDESTSTTAASSAFFKNDRFCISAAAMTVLDLTNRQWFKRIWVLQEFCLAKHVVFLYGKHYVSLQALLTSFIWAYQNPGEAMKPEKGWNIAKTYILPRWFSHTGDIPNVLLARKAIAQGHKLTLREWLLTCKGRSATDPKDFVFGGLSLIYPESLRIDKQRLQPGDYANSTHPPPLPPRPGTRAPNSNQPTMERPTAMVGVSVSSVPLPKGLWCVIEIDYKASEAEILVNVAACLLSQNEPHSLDLLSIAARPRDADDLLKAPLKCKSSKTYDLPSWVPALGSWTSLVNSNLAAAAVAAGGGGTAFAAGTLGQLQEAVPSPTISRDGTTLYLDAMPLDKIDEIILNAKFSYSKEHLDALIPFLELLAALPYTYPSDVGTSFNAIATALASSLSSFSSRDTELDSMMDGDVNRSSSSLPPQLLPRVWLCEIIEREVRLWVTVLRIDIKAFTVLKKIRANKRRRLESLLAVYRQLIGKFDDLPWSGTADQGIPPPDESHGDEQKKRRSEEIIESLCSKIEERIPGQSRRFLEAEMEPISPEAQRYENAFYSAMNWRSLFRTKDGLIGMGPSWLSCGDWVMPVRGAIVPYVFRHIDEDLKQQVKSLGNTVEKLEKHLFELKSTAKRNQQRLSIADTERKIASLKQKIGELCGQVGRKNAWVLIGEAYVEGVMRGEALERAGFDAFERIAIV</sequence>
<accession>A0A1S9DI67</accession>
<protein>
    <submittedName>
        <fullName evidence="4">Heterokaryon incompatibility</fullName>
    </submittedName>
</protein>
<organism evidence="4 5">
    <name type="scientific">Aspergillus oryzae</name>
    <name type="common">Yellow koji mold</name>
    <dbReference type="NCBI Taxonomy" id="5062"/>
    <lineage>
        <taxon>Eukaryota</taxon>
        <taxon>Fungi</taxon>
        <taxon>Dikarya</taxon>
        <taxon>Ascomycota</taxon>
        <taxon>Pezizomycotina</taxon>
        <taxon>Eurotiomycetes</taxon>
        <taxon>Eurotiomycetidae</taxon>
        <taxon>Eurotiales</taxon>
        <taxon>Aspergillaceae</taxon>
        <taxon>Aspergillus</taxon>
        <taxon>Aspergillus subgen. Circumdati</taxon>
    </lineage>
</organism>
<dbReference type="OrthoDB" id="4497861at2759"/>
<evidence type="ECO:0000256" key="1">
    <source>
        <dbReference type="SAM" id="Coils"/>
    </source>
</evidence>
<gene>
    <name evidence="4" type="ORF">OAory_01100690</name>
</gene>
<feature type="domain" description="Heterokaryon incompatibility" evidence="3">
    <location>
        <begin position="23"/>
        <end position="174"/>
    </location>
</feature>
<dbReference type="Pfam" id="PF06985">
    <property type="entry name" value="HET"/>
    <property type="match status" value="1"/>
</dbReference>
<feature type="coiled-coil region" evidence="1">
    <location>
        <begin position="721"/>
        <end position="778"/>
    </location>
</feature>
<keyword evidence="1" id="KW-0175">Coiled coil</keyword>
<comment type="caution">
    <text evidence="4">The sequence shown here is derived from an EMBL/GenBank/DDBJ whole genome shotgun (WGS) entry which is preliminary data.</text>
</comment>
<dbReference type="InterPro" id="IPR010730">
    <property type="entry name" value="HET"/>
</dbReference>
<evidence type="ECO:0000256" key="2">
    <source>
        <dbReference type="SAM" id="MobiDB-lite"/>
    </source>
</evidence>
<dbReference type="PANTHER" id="PTHR24148">
    <property type="entry name" value="ANKYRIN REPEAT DOMAIN-CONTAINING PROTEIN 39 HOMOLOG-RELATED"/>
    <property type="match status" value="1"/>
</dbReference>
<reference evidence="4 5" key="1">
    <citation type="submission" date="2016-10" db="EMBL/GenBank/DDBJ databases">
        <title>Genome sequencing of Aspergillus oryzae BCC7051.</title>
        <authorList>
            <person name="Thammarongtham C."/>
            <person name="Vorapreeda T."/>
            <person name="Nookaew I."/>
            <person name="Srisuk T."/>
            <person name="Land M."/>
            <person name="Jeennor S."/>
            <person name="Laoteng K."/>
        </authorList>
    </citation>
    <scope>NUCLEOTIDE SEQUENCE [LARGE SCALE GENOMIC DNA]</scope>
    <source>
        <strain evidence="4 5">BCC7051</strain>
    </source>
</reference>
<dbReference type="InterPro" id="IPR052895">
    <property type="entry name" value="HetReg/Transcr_Mod"/>
</dbReference>
<dbReference type="Pfam" id="PF26639">
    <property type="entry name" value="Het-6_barrel"/>
    <property type="match status" value="1"/>
</dbReference>
<dbReference type="EMBL" id="MKZY01000005">
    <property type="protein sequence ID" value="OOO08773.1"/>
    <property type="molecule type" value="Genomic_DNA"/>
</dbReference>
<dbReference type="Proteomes" id="UP000190312">
    <property type="component" value="Unassembled WGS sequence"/>
</dbReference>
<evidence type="ECO:0000313" key="4">
    <source>
        <dbReference type="EMBL" id="OOO08773.1"/>
    </source>
</evidence>
<dbReference type="AlphaFoldDB" id="A0A1S9DI67"/>
<dbReference type="eggNOG" id="ENOG502SQAW">
    <property type="taxonomic scope" value="Eukaryota"/>
</dbReference>
<proteinExistence type="predicted"/>